<gene>
    <name evidence="1" type="ORF">CLLI_13630</name>
</gene>
<dbReference type="Proteomes" id="UP000239706">
    <property type="component" value="Unassembled WGS sequence"/>
</dbReference>
<reference evidence="1 2" key="1">
    <citation type="submission" date="2018-03" db="EMBL/GenBank/DDBJ databases">
        <title>Genome sequence of Clostridium liquoris DSM 100320.</title>
        <authorList>
            <person name="Poehlein A."/>
            <person name="Daniel R."/>
        </authorList>
    </citation>
    <scope>NUCLEOTIDE SEQUENCE [LARGE SCALE GENOMIC DNA]</scope>
    <source>
        <strain evidence="1 2">DSM 100320</strain>
    </source>
</reference>
<proteinExistence type="predicted"/>
<dbReference type="EMBL" id="PVXO01000036">
    <property type="protein sequence ID" value="PRR78781.1"/>
    <property type="molecule type" value="Genomic_DNA"/>
</dbReference>
<accession>A0A2T0B4G2</accession>
<dbReference type="OrthoDB" id="1896123at2"/>
<name>A0A2T0B4G2_9CLOT</name>
<comment type="caution">
    <text evidence="1">The sequence shown here is derived from an EMBL/GenBank/DDBJ whole genome shotgun (WGS) entry which is preliminary data.</text>
</comment>
<protein>
    <submittedName>
        <fullName evidence="1">Uncharacterized protein</fullName>
    </submittedName>
</protein>
<keyword evidence="2" id="KW-1185">Reference proteome</keyword>
<evidence type="ECO:0000313" key="1">
    <source>
        <dbReference type="EMBL" id="PRR78781.1"/>
    </source>
</evidence>
<sequence>MFKKNSVIEIDDKYIYLNDYNGKRLLRKDFKENIERKIIGNTNFSSNLKVNIEKRNVHFVLDGEKIFVKLITIPKIKKAYMDKVIREEIEYYFKDIDNLIYSYSIYKEEKEIIEVLVFCLNWKEIDVLKSIQNNKNSIKGVWLIQFCFLNFFINNFAEKQFIFTFIYNGKLYLLACKDKKLIYNNIIKDYTESTFSKNLKCFIENCNRRILGEDFNTVYFVNFENKNLIKDNVNNYNCKDLGFVNRENMIKKLITMRG</sequence>
<organism evidence="1 2">
    <name type="scientific">Clostridium liquoris</name>
    <dbReference type="NCBI Taxonomy" id="1289519"/>
    <lineage>
        <taxon>Bacteria</taxon>
        <taxon>Bacillati</taxon>
        <taxon>Bacillota</taxon>
        <taxon>Clostridia</taxon>
        <taxon>Eubacteriales</taxon>
        <taxon>Clostridiaceae</taxon>
        <taxon>Clostridium</taxon>
    </lineage>
</organism>
<evidence type="ECO:0000313" key="2">
    <source>
        <dbReference type="Proteomes" id="UP000239706"/>
    </source>
</evidence>
<dbReference type="AlphaFoldDB" id="A0A2T0B4G2"/>
<dbReference type="RefSeq" id="WP_106063479.1">
    <property type="nucleotide sequence ID" value="NZ_PVXO01000036.1"/>
</dbReference>